<dbReference type="OrthoDB" id="165715at2"/>
<dbReference type="InterPro" id="IPR012823">
    <property type="entry name" value="Flagell_FliJ"/>
</dbReference>
<dbReference type="NCBIfam" id="TIGR02473">
    <property type="entry name" value="flagell_FliJ"/>
    <property type="match status" value="1"/>
</dbReference>
<dbReference type="AlphaFoldDB" id="A0A0P6WQK7"/>
<evidence type="ECO:0000256" key="4">
    <source>
        <dbReference type="ARBA" id="ARBA00022448"/>
    </source>
</evidence>
<dbReference type="STRING" id="229920.ADM99_12575"/>
<keyword evidence="6" id="KW-0145">Chemotaxis</keyword>
<evidence type="ECO:0000256" key="5">
    <source>
        <dbReference type="ARBA" id="ARBA00022475"/>
    </source>
</evidence>
<dbReference type="GO" id="GO:0005886">
    <property type="term" value="C:plasma membrane"/>
    <property type="evidence" value="ECO:0007669"/>
    <property type="project" value="UniProtKB-SubCell"/>
</dbReference>
<dbReference type="GO" id="GO:0044781">
    <property type="term" value="P:bacterial-type flagellum organization"/>
    <property type="evidence" value="ECO:0007669"/>
    <property type="project" value="UniProtKB-KW"/>
</dbReference>
<evidence type="ECO:0000256" key="2">
    <source>
        <dbReference type="ARBA" id="ARBA00010004"/>
    </source>
</evidence>
<sequence length="161" mass="18834">MPPKFSLQNVLDYRHSKVEKLEVTFGHLQNQLQNARDQLGSLEKEREGLLQELASYQNGDLNLQKILQARTFLKRLQKGIDRQKGEIANLVIEVENARQALIQAKQDEAALEKLSEKELQIYTERVNMREKQQQNDIYISQAHAANEKKMRERVSNVRYVF</sequence>
<proteinExistence type="inferred from homology"/>
<dbReference type="Gene3D" id="1.10.287.1700">
    <property type="match status" value="1"/>
</dbReference>
<evidence type="ECO:0000256" key="3">
    <source>
        <dbReference type="ARBA" id="ARBA00020392"/>
    </source>
</evidence>
<protein>
    <recommendedName>
        <fullName evidence="3">Flagellar FliJ protein</fullName>
    </recommendedName>
</protein>
<dbReference type="GO" id="GO:0015031">
    <property type="term" value="P:protein transport"/>
    <property type="evidence" value="ECO:0007669"/>
    <property type="project" value="UniProtKB-KW"/>
</dbReference>
<dbReference type="GO" id="GO:0006935">
    <property type="term" value="P:chemotaxis"/>
    <property type="evidence" value="ECO:0007669"/>
    <property type="project" value="UniProtKB-KW"/>
</dbReference>
<dbReference type="InterPro" id="IPR053716">
    <property type="entry name" value="Flag_assembly_chemotaxis_eff"/>
</dbReference>
<evidence type="ECO:0000256" key="7">
    <source>
        <dbReference type="ARBA" id="ARBA00022795"/>
    </source>
</evidence>
<organism evidence="12 13">
    <name type="scientific">Leptolinea tardivitalis</name>
    <dbReference type="NCBI Taxonomy" id="229920"/>
    <lineage>
        <taxon>Bacteria</taxon>
        <taxon>Bacillati</taxon>
        <taxon>Chloroflexota</taxon>
        <taxon>Anaerolineae</taxon>
        <taxon>Anaerolineales</taxon>
        <taxon>Anaerolineaceae</taxon>
        <taxon>Leptolinea</taxon>
    </lineage>
</organism>
<dbReference type="GO" id="GO:0009288">
    <property type="term" value="C:bacterial-type flagellum"/>
    <property type="evidence" value="ECO:0007669"/>
    <property type="project" value="InterPro"/>
</dbReference>
<evidence type="ECO:0000313" key="13">
    <source>
        <dbReference type="Proteomes" id="UP000050430"/>
    </source>
</evidence>
<gene>
    <name evidence="12" type="ORF">ADM99_12575</name>
</gene>
<accession>A0A0P6WQK7</accession>
<evidence type="ECO:0000313" key="12">
    <source>
        <dbReference type="EMBL" id="KPL71100.1"/>
    </source>
</evidence>
<dbReference type="Proteomes" id="UP000050430">
    <property type="component" value="Unassembled WGS sequence"/>
</dbReference>
<dbReference type="GO" id="GO:0071973">
    <property type="term" value="P:bacterial-type flagellum-dependent cell motility"/>
    <property type="evidence" value="ECO:0007669"/>
    <property type="project" value="InterPro"/>
</dbReference>
<evidence type="ECO:0000256" key="10">
    <source>
        <dbReference type="ARBA" id="ARBA00023225"/>
    </source>
</evidence>
<evidence type="ECO:0000256" key="6">
    <source>
        <dbReference type="ARBA" id="ARBA00022500"/>
    </source>
</evidence>
<keyword evidence="11" id="KW-0175">Coiled coil</keyword>
<evidence type="ECO:0000256" key="11">
    <source>
        <dbReference type="SAM" id="Coils"/>
    </source>
</evidence>
<feature type="coiled-coil region" evidence="11">
    <location>
        <begin position="18"/>
        <end position="117"/>
    </location>
</feature>
<keyword evidence="9" id="KW-0472">Membrane</keyword>
<evidence type="ECO:0000256" key="8">
    <source>
        <dbReference type="ARBA" id="ARBA00022927"/>
    </source>
</evidence>
<dbReference type="EMBL" id="LGCK01000012">
    <property type="protein sequence ID" value="KPL71100.1"/>
    <property type="molecule type" value="Genomic_DNA"/>
</dbReference>
<dbReference type="Pfam" id="PF02050">
    <property type="entry name" value="FliJ"/>
    <property type="match status" value="1"/>
</dbReference>
<keyword evidence="4" id="KW-0813">Transport</keyword>
<dbReference type="RefSeq" id="WP_062422847.1">
    <property type="nucleotide sequence ID" value="NZ_BBYA01000011.1"/>
</dbReference>
<keyword evidence="8" id="KW-0653">Protein transport</keyword>
<evidence type="ECO:0000256" key="1">
    <source>
        <dbReference type="ARBA" id="ARBA00004413"/>
    </source>
</evidence>
<reference evidence="12 13" key="1">
    <citation type="submission" date="2015-07" db="EMBL/GenBank/DDBJ databases">
        <title>Genome sequence of Leptolinea tardivitalis DSM 16556.</title>
        <authorList>
            <person name="Hemp J."/>
            <person name="Ward L.M."/>
            <person name="Pace L.A."/>
            <person name="Fischer W.W."/>
        </authorList>
    </citation>
    <scope>NUCLEOTIDE SEQUENCE [LARGE SCALE GENOMIC DNA]</scope>
    <source>
        <strain evidence="12 13">YMTK-2</strain>
    </source>
</reference>
<comment type="subcellular location">
    <subcellularLocation>
        <location evidence="1">Cell membrane</location>
        <topology evidence="1">Peripheral membrane protein</topology>
        <orientation evidence="1">Cytoplasmic side</orientation>
    </subcellularLocation>
</comment>
<name>A0A0P6WQK7_9CHLR</name>
<keyword evidence="13" id="KW-1185">Reference proteome</keyword>
<keyword evidence="7" id="KW-1005">Bacterial flagellum biogenesis</keyword>
<evidence type="ECO:0000256" key="9">
    <source>
        <dbReference type="ARBA" id="ARBA00023136"/>
    </source>
</evidence>
<keyword evidence="5" id="KW-1003">Cell membrane</keyword>
<comment type="caution">
    <text evidence="12">The sequence shown here is derived from an EMBL/GenBank/DDBJ whole genome shotgun (WGS) entry which is preliminary data.</text>
</comment>
<keyword evidence="10" id="KW-1006">Bacterial flagellum protein export</keyword>
<comment type="similarity">
    <text evidence="2">Belongs to the FliJ family.</text>
</comment>